<proteinExistence type="predicted"/>
<evidence type="ECO:0000313" key="3">
    <source>
        <dbReference type="EMBL" id="HJF46247.1"/>
    </source>
</evidence>
<dbReference type="SUPFAM" id="SSF53474">
    <property type="entry name" value="alpha/beta-Hydrolases"/>
    <property type="match status" value="1"/>
</dbReference>
<dbReference type="PROSITE" id="PS51257">
    <property type="entry name" value="PROKAR_LIPOPROTEIN"/>
    <property type="match status" value="1"/>
</dbReference>
<keyword evidence="3" id="KW-0378">Hydrolase</keyword>
<accession>A0A921GGB9</accession>
<dbReference type="RefSeq" id="WP_274959783.1">
    <property type="nucleotide sequence ID" value="NZ_DYWQ01000166.1"/>
</dbReference>
<reference evidence="3" key="1">
    <citation type="journal article" date="2021" name="PeerJ">
        <title>Extensive microbial diversity within the chicken gut microbiome revealed by metagenomics and culture.</title>
        <authorList>
            <person name="Gilroy R."/>
            <person name="Ravi A."/>
            <person name="Getino M."/>
            <person name="Pursley I."/>
            <person name="Horton D.L."/>
            <person name="Alikhan N.F."/>
            <person name="Baker D."/>
            <person name="Gharbi K."/>
            <person name="Hall N."/>
            <person name="Watson M."/>
            <person name="Adriaenssens E.M."/>
            <person name="Foster-Nyarko E."/>
            <person name="Jarju S."/>
            <person name="Secka A."/>
            <person name="Antonio M."/>
            <person name="Oren A."/>
            <person name="Chaudhuri R.R."/>
            <person name="La Ragione R."/>
            <person name="Hildebrand F."/>
            <person name="Pallen M.J."/>
        </authorList>
    </citation>
    <scope>NUCLEOTIDE SEQUENCE</scope>
    <source>
        <strain evidence="3">CHK124-7917</strain>
    </source>
</reference>
<dbReference type="InterPro" id="IPR048121">
    <property type="entry name" value="Tannase_A"/>
</dbReference>
<dbReference type="NCBIfam" id="NF041555">
    <property type="entry name" value="tannase_A"/>
    <property type="match status" value="1"/>
</dbReference>
<dbReference type="PROSITE" id="PS51318">
    <property type="entry name" value="TAT"/>
    <property type="match status" value="1"/>
</dbReference>
<organism evidence="3 4">
    <name type="scientific">Thermophilibacter provencensis</name>
    <dbReference type="NCBI Taxonomy" id="1852386"/>
    <lineage>
        <taxon>Bacteria</taxon>
        <taxon>Bacillati</taxon>
        <taxon>Actinomycetota</taxon>
        <taxon>Coriobacteriia</taxon>
        <taxon>Coriobacteriales</taxon>
        <taxon>Atopobiaceae</taxon>
        <taxon>Thermophilibacter</taxon>
    </lineage>
</organism>
<evidence type="ECO:0000256" key="1">
    <source>
        <dbReference type="SAM" id="MobiDB-lite"/>
    </source>
</evidence>
<feature type="compositionally biased region" description="Acidic residues" evidence="1">
    <location>
        <begin position="421"/>
        <end position="433"/>
    </location>
</feature>
<evidence type="ECO:0000259" key="2">
    <source>
        <dbReference type="Pfam" id="PF20434"/>
    </source>
</evidence>
<dbReference type="InterPro" id="IPR029058">
    <property type="entry name" value="AB_hydrolase_fold"/>
</dbReference>
<dbReference type="InterPro" id="IPR006311">
    <property type="entry name" value="TAT_signal"/>
</dbReference>
<dbReference type="Gene3D" id="3.40.50.1820">
    <property type="entry name" value="alpha/beta hydrolase"/>
    <property type="match status" value="2"/>
</dbReference>
<comment type="caution">
    <text evidence="3">The sequence shown here is derived from an EMBL/GenBank/DDBJ whole genome shotgun (WGS) entry which is preliminary data.</text>
</comment>
<dbReference type="InterPro" id="IPR049492">
    <property type="entry name" value="BD-FAE-like_dom"/>
</dbReference>
<feature type="compositionally biased region" description="Low complexity" evidence="1">
    <location>
        <begin position="384"/>
        <end position="414"/>
    </location>
</feature>
<sequence length="669" mass="70494">MGCTRREFLALASASAAVGLAACTPEAQPSEPAAPEETGEKNPDVDLTEFESLSIDASRWHYDETNDVYYQLGLTYCLSPATETYESLAIFVPGSYFTAEKKGDTYACTVNEKAVVGSFTPATAPILMPINTGTLSAQMSPTVYGYEGLAPYLEAGCIYVYAGFRGRSAGYDTASGSDELFPGGSPWPVVDLKAAVRYLRYNAGALPCDASRIFVFGFSAGGGVSAVLGSSGDAAEFSPYLDSIGAVTHDAEGNAISDAIAGSASWCPLTSFDVADAAYEWGTGQYASSDTRAEGTWTRALSQDLAAAYGAWVNEMDLRSAEDEQLTLDETEAGIFAMGSYASALLGNIDDAATYFVQNTAFPYTYTPQRLEEPTFPGDPNLVATRASEAAAQSATSTPQAEAQADGTGEAPADGGAGSDPEAEAEAGADETADAASATSSTSAASALTGVAQVQSTIYDSAQNYFAALNNEGWWINYNHRSQSVSVASLRDFSVNLRPASLQASPFDLPNRSSRTNQLFGIGEESTLHFDAIAAELVAANVDAYAACEGWSSEYEAAWEEDLEKVDALETDMATRVSMMNPLFWLSGHYAGYGQASVAPHWRVNEGLFDTDAPLGTAANIVFALRKYDGVADVSYTPVWGQGHVLAERAGSATSNLVEWVVSCCTAAQ</sequence>
<dbReference type="Pfam" id="PF20434">
    <property type="entry name" value="BD-FAE"/>
    <property type="match status" value="1"/>
</dbReference>
<gene>
    <name evidence="3" type="ORF">K8U72_10810</name>
</gene>
<feature type="compositionally biased region" description="Low complexity" evidence="1">
    <location>
        <begin position="25"/>
        <end position="36"/>
    </location>
</feature>
<feature type="domain" description="BD-FAE-like" evidence="2">
    <location>
        <begin position="186"/>
        <end position="241"/>
    </location>
</feature>
<reference evidence="3" key="2">
    <citation type="submission" date="2021-09" db="EMBL/GenBank/DDBJ databases">
        <authorList>
            <person name="Gilroy R."/>
        </authorList>
    </citation>
    <scope>NUCLEOTIDE SEQUENCE</scope>
    <source>
        <strain evidence="3">CHK124-7917</strain>
    </source>
</reference>
<evidence type="ECO:0000313" key="4">
    <source>
        <dbReference type="Proteomes" id="UP000697330"/>
    </source>
</evidence>
<dbReference type="Proteomes" id="UP000697330">
    <property type="component" value="Unassembled WGS sequence"/>
</dbReference>
<dbReference type="GO" id="GO:0016787">
    <property type="term" value="F:hydrolase activity"/>
    <property type="evidence" value="ECO:0007669"/>
    <property type="project" value="UniProtKB-KW"/>
</dbReference>
<dbReference type="AlphaFoldDB" id="A0A921GGB9"/>
<protein>
    <submittedName>
        <fullName evidence="3">Alpha/beta hydrolase fold domain-containing protein</fullName>
    </submittedName>
</protein>
<name>A0A921GGB9_9ACTN</name>
<feature type="region of interest" description="Disordered" evidence="1">
    <location>
        <begin position="25"/>
        <end position="46"/>
    </location>
</feature>
<dbReference type="EMBL" id="DYWQ01000166">
    <property type="protein sequence ID" value="HJF46247.1"/>
    <property type="molecule type" value="Genomic_DNA"/>
</dbReference>
<feature type="region of interest" description="Disordered" evidence="1">
    <location>
        <begin position="370"/>
        <end position="438"/>
    </location>
</feature>